<dbReference type="AlphaFoldDB" id="A0A7D9N8I8"/>
<dbReference type="InterPro" id="IPR007337">
    <property type="entry name" value="RelB/DinJ"/>
</dbReference>
<accession>A0A7D9N8I8</accession>
<protein>
    <recommendedName>
        <fullName evidence="5">XRE family transcriptional regulator</fullName>
    </recommendedName>
</protein>
<dbReference type="EMBL" id="CP006811">
    <property type="protein sequence ID" value="AHA98135.1"/>
    <property type="molecule type" value="Genomic_DNA"/>
</dbReference>
<dbReference type="GO" id="GO:0006355">
    <property type="term" value="P:regulation of DNA-templated transcription"/>
    <property type="evidence" value="ECO:0007669"/>
    <property type="project" value="InterPro"/>
</dbReference>
<dbReference type="GO" id="GO:0006351">
    <property type="term" value="P:DNA-templated transcription"/>
    <property type="evidence" value="ECO:0007669"/>
    <property type="project" value="TreeGrafter"/>
</dbReference>
<dbReference type="Pfam" id="PF04221">
    <property type="entry name" value="RelB"/>
    <property type="match status" value="1"/>
</dbReference>
<dbReference type="InterPro" id="IPR013321">
    <property type="entry name" value="Arc_rbn_hlx_hlx"/>
</dbReference>
<reference evidence="3 4" key="1">
    <citation type="journal article" date="2014" name="Genome Announc.">
        <title>Complete Genome Sequences of Lactobacillus johnsonii Strain N6.2 and Lactobacillus reuteri Strain TD1.</title>
        <authorList>
            <person name="Leonard M.T."/>
            <person name="Valladares R.B."/>
            <person name="Ardissone A."/>
            <person name="Gonzalez C.F."/>
            <person name="Lorca G.L."/>
            <person name="Triplett E.W."/>
        </authorList>
    </citation>
    <scope>NUCLEOTIDE SEQUENCE [LARGE SCALE GENOMIC DNA]</scope>
    <source>
        <strain evidence="3 4">N6.2</strain>
    </source>
</reference>
<dbReference type="Proteomes" id="UP000018522">
    <property type="component" value="Chromosome"/>
</dbReference>
<sequence length="99" mass="11269">MTTASMNFKTDRTTKEKFNQVAKKLGLTTSSLLNLFVTRVAREQAVPFDVKVVPDKEELDLDEESKKEMIRVLAVENGLIEDTDKDVKSLDKYFKDLGI</sequence>
<dbReference type="KEGG" id="ljn:T285_02290"/>
<evidence type="ECO:0000256" key="2">
    <source>
        <dbReference type="ARBA" id="ARBA00022649"/>
    </source>
</evidence>
<evidence type="ECO:0000256" key="1">
    <source>
        <dbReference type="ARBA" id="ARBA00010562"/>
    </source>
</evidence>
<name>A0A7D9N8I8_LACJH</name>
<proteinExistence type="inferred from homology"/>
<evidence type="ECO:0000313" key="4">
    <source>
        <dbReference type="Proteomes" id="UP000018522"/>
    </source>
</evidence>
<organism evidence="3 4">
    <name type="scientific">Lactobacillus johnsonii N6.2</name>
    <dbReference type="NCBI Taxonomy" id="1408186"/>
    <lineage>
        <taxon>Bacteria</taxon>
        <taxon>Bacillati</taxon>
        <taxon>Bacillota</taxon>
        <taxon>Bacilli</taxon>
        <taxon>Lactobacillales</taxon>
        <taxon>Lactobacillaceae</taxon>
        <taxon>Lactobacillus</taxon>
    </lineage>
</organism>
<dbReference type="Gene3D" id="1.10.1220.10">
    <property type="entry name" value="Met repressor-like"/>
    <property type="match status" value="1"/>
</dbReference>
<evidence type="ECO:0008006" key="5">
    <source>
        <dbReference type="Google" id="ProtNLM"/>
    </source>
</evidence>
<keyword evidence="2" id="KW-1277">Toxin-antitoxin system</keyword>
<comment type="similarity">
    <text evidence="1">Belongs to the RelB/DinJ antitoxin family.</text>
</comment>
<dbReference type="RefSeq" id="WP_023599292.1">
    <property type="nucleotide sequence ID" value="NC_022909.1"/>
</dbReference>
<dbReference type="NCBIfam" id="TIGR02384">
    <property type="entry name" value="RelB_DinJ"/>
    <property type="match status" value="1"/>
</dbReference>
<evidence type="ECO:0000313" key="3">
    <source>
        <dbReference type="EMBL" id="AHA98135.1"/>
    </source>
</evidence>
<dbReference type="PANTHER" id="PTHR38781">
    <property type="entry name" value="ANTITOXIN DINJ-RELATED"/>
    <property type="match status" value="1"/>
</dbReference>
<dbReference type="PANTHER" id="PTHR38781:SF1">
    <property type="entry name" value="ANTITOXIN DINJ-RELATED"/>
    <property type="match status" value="1"/>
</dbReference>
<gene>
    <name evidence="3" type="ORF">T285_02290</name>
</gene>